<comment type="similarity">
    <text evidence="1 4">Belongs to the bacterial histone-like protein family.</text>
</comment>
<dbReference type="InterPro" id="IPR020816">
    <property type="entry name" value="Histone-like_DNA-bd_CS"/>
</dbReference>
<proteinExistence type="inferred from homology"/>
<dbReference type="GO" id="GO:0006270">
    <property type="term" value="P:DNA replication initiation"/>
    <property type="evidence" value="ECO:0007669"/>
    <property type="project" value="UniProtKB-ARBA"/>
</dbReference>
<dbReference type="FunFam" id="4.10.520.10:FF:000001">
    <property type="entry name" value="DNA-binding protein HU"/>
    <property type="match status" value="1"/>
</dbReference>
<dbReference type="PROSITE" id="PS00045">
    <property type="entry name" value="HISTONE_LIKE"/>
    <property type="match status" value="1"/>
</dbReference>
<evidence type="ECO:0000256" key="4">
    <source>
        <dbReference type="RuleBase" id="RU003939"/>
    </source>
</evidence>
<dbReference type="PRINTS" id="PR01727">
    <property type="entry name" value="DNABINDINGHU"/>
</dbReference>
<dbReference type="GO" id="GO:1990103">
    <property type="term" value="C:DnaA-HU complex"/>
    <property type="evidence" value="ECO:0007669"/>
    <property type="project" value="UniProtKB-ARBA"/>
</dbReference>
<dbReference type="InterPro" id="IPR010992">
    <property type="entry name" value="IHF-like_DNA-bd_dom_sf"/>
</dbReference>
<dbReference type="CDD" id="cd13831">
    <property type="entry name" value="HU"/>
    <property type="match status" value="1"/>
</dbReference>
<reference evidence="5 6" key="1">
    <citation type="journal article" date="2015" name="Nature">
        <title>rRNA introns, odd ribosomes, and small enigmatic genomes across a large radiation of phyla.</title>
        <authorList>
            <person name="Brown C.T."/>
            <person name="Hug L.A."/>
            <person name="Thomas B.C."/>
            <person name="Sharon I."/>
            <person name="Castelle C.J."/>
            <person name="Singh A."/>
            <person name="Wilkins M.J."/>
            <person name="Williams K.H."/>
            <person name="Banfield J.F."/>
        </authorList>
    </citation>
    <scope>NUCLEOTIDE SEQUENCE [LARGE SCALE GENOMIC DNA]</scope>
</reference>
<dbReference type="EMBL" id="LBQB01000004">
    <property type="protein sequence ID" value="KKP69640.1"/>
    <property type="molecule type" value="Genomic_DNA"/>
</dbReference>
<gene>
    <name evidence="5" type="ORF">UR67_C0004G0037</name>
</gene>
<dbReference type="GO" id="GO:0030261">
    <property type="term" value="P:chromosome condensation"/>
    <property type="evidence" value="ECO:0007669"/>
    <property type="project" value="UniProtKB-KW"/>
</dbReference>
<dbReference type="SUPFAM" id="SSF47729">
    <property type="entry name" value="IHF-like DNA-binding proteins"/>
    <property type="match status" value="1"/>
</dbReference>
<dbReference type="InterPro" id="IPR000119">
    <property type="entry name" value="Hist_DNA-bd"/>
</dbReference>
<dbReference type="AlphaFoldDB" id="A0A0G0E326"/>
<keyword evidence="2" id="KW-0226">DNA condensation</keyword>
<dbReference type="Pfam" id="PF00216">
    <property type="entry name" value="Bac_DNA_binding"/>
    <property type="match status" value="1"/>
</dbReference>
<accession>A0A0G0E326</accession>
<evidence type="ECO:0000256" key="1">
    <source>
        <dbReference type="ARBA" id="ARBA00010529"/>
    </source>
</evidence>
<name>A0A0G0E326_UNCC3</name>
<keyword evidence="3 5" id="KW-0238">DNA-binding</keyword>
<dbReference type="PANTHER" id="PTHR33175">
    <property type="entry name" value="DNA-BINDING PROTEIN HU"/>
    <property type="match status" value="1"/>
</dbReference>
<dbReference type="Proteomes" id="UP000034581">
    <property type="component" value="Unassembled WGS sequence"/>
</dbReference>
<dbReference type="PANTHER" id="PTHR33175:SF3">
    <property type="entry name" value="DNA-BINDING PROTEIN HU-BETA"/>
    <property type="match status" value="1"/>
</dbReference>
<dbReference type="GO" id="GO:0010467">
    <property type="term" value="P:gene expression"/>
    <property type="evidence" value="ECO:0007669"/>
    <property type="project" value="UniProtKB-ARBA"/>
</dbReference>
<dbReference type="GO" id="GO:1990178">
    <property type="term" value="C:HU-DNA complex"/>
    <property type="evidence" value="ECO:0007669"/>
    <property type="project" value="UniProtKB-ARBA"/>
</dbReference>
<dbReference type="GO" id="GO:0003677">
    <property type="term" value="F:DNA binding"/>
    <property type="evidence" value="ECO:0007669"/>
    <property type="project" value="UniProtKB-KW"/>
</dbReference>
<evidence type="ECO:0000313" key="5">
    <source>
        <dbReference type="EMBL" id="KKP69640.1"/>
    </source>
</evidence>
<organism evidence="5 6">
    <name type="scientific">candidate division CPR3 bacterium GW2011_GWF2_35_18</name>
    <dbReference type="NCBI Taxonomy" id="1618350"/>
    <lineage>
        <taxon>Bacteria</taxon>
        <taxon>Bacteria division CPR3</taxon>
    </lineage>
</organism>
<dbReference type="Gene3D" id="4.10.520.10">
    <property type="entry name" value="IHF-like DNA-binding proteins"/>
    <property type="match status" value="1"/>
</dbReference>
<evidence type="ECO:0000256" key="3">
    <source>
        <dbReference type="ARBA" id="ARBA00023125"/>
    </source>
</evidence>
<sequence>MTKTDLVEKIASKTGLTKKAAGDALEAVLETVTGALSKGDKVTITGFGTFLVRSRRERMGRNPQTGAPLKIPATKIPAFTAGKALKSAVK</sequence>
<dbReference type="SMART" id="SM00411">
    <property type="entry name" value="BHL"/>
    <property type="match status" value="1"/>
</dbReference>
<dbReference type="GO" id="GO:0042802">
    <property type="term" value="F:identical protein binding"/>
    <property type="evidence" value="ECO:0007669"/>
    <property type="project" value="UniProtKB-ARBA"/>
</dbReference>
<dbReference type="GO" id="GO:0005829">
    <property type="term" value="C:cytosol"/>
    <property type="evidence" value="ECO:0007669"/>
    <property type="project" value="UniProtKB-ARBA"/>
</dbReference>
<dbReference type="GO" id="GO:0030527">
    <property type="term" value="F:structural constituent of chromatin"/>
    <property type="evidence" value="ECO:0007669"/>
    <property type="project" value="InterPro"/>
</dbReference>
<protein>
    <submittedName>
        <fullName evidence="5">DNA-binding protein HU 1</fullName>
    </submittedName>
</protein>
<evidence type="ECO:0000256" key="2">
    <source>
        <dbReference type="ARBA" id="ARBA00023067"/>
    </source>
</evidence>
<evidence type="ECO:0000313" key="6">
    <source>
        <dbReference type="Proteomes" id="UP000034581"/>
    </source>
</evidence>
<comment type="caution">
    <text evidence="5">The sequence shown here is derived from an EMBL/GenBank/DDBJ whole genome shotgun (WGS) entry which is preliminary data.</text>
</comment>
<dbReference type="STRING" id="1618350.UR67_C0004G0037"/>